<keyword evidence="4" id="KW-0804">Transcription</keyword>
<gene>
    <name evidence="6" type="ORF">SCD92_11580</name>
</gene>
<dbReference type="PANTHER" id="PTHR30537">
    <property type="entry name" value="HTH-TYPE TRANSCRIPTIONAL REGULATOR"/>
    <property type="match status" value="1"/>
</dbReference>
<evidence type="ECO:0000256" key="3">
    <source>
        <dbReference type="ARBA" id="ARBA00023125"/>
    </source>
</evidence>
<sequence>MDTEHLKLFHRVAMRKGFAAVAREDGIDPSLVSRQIATLEQQLGFKLFHRSTRKVSLTSAGAVYLQQTTPLIEELEQARECALKQHSEPEGKLVITASTAFGQRCLLPLVPEFCQRYPKLILDLRFTDAVVDILSEQVDLACRFASSPDPNLVAQKLFDTEFWACASPGYLQQKGTPESPRQLRELELLAINLPGYREAWMFQGEYGEEHRVAFSPRMLVSNAMALRELTLRGLGCSLLASWMVREDVRAGRLIRLCPQYRVSATDFQSAAWLLYPSRRYQPAKTQVMVSYLKEMLVEPV</sequence>
<organism evidence="6 7">
    <name type="scientific">Gilvimarinus gilvus</name>
    <dbReference type="NCBI Taxonomy" id="3058038"/>
    <lineage>
        <taxon>Bacteria</taxon>
        <taxon>Pseudomonadati</taxon>
        <taxon>Pseudomonadota</taxon>
        <taxon>Gammaproteobacteria</taxon>
        <taxon>Cellvibrionales</taxon>
        <taxon>Cellvibrionaceae</taxon>
        <taxon>Gilvimarinus</taxon>
    </lineage>
</organism>
<dbReference type="SUPFAM" id="SSF46785">
    <property type="entry name" value="Winged helix' DNA-binding domain"/>
    <property type="match status" value="1"/>
</dbReference>
<reference evidence="6 7" key="1">
    <citation type="submission" date="2023-11" db="EMBL/GenBank/DDBJ databases">
        <title>Gilvimarinus fulvus sp. nov., isolated from the surface of Kelp.</title>
        <authorList>
            <person name="Sun Y.Y."/>
            <person name="Gong Y."/>
            <person name="Du Z.J."/>
        </authorList>
    </citation>
    <scope>NUCLEOTIDE SEQUENCE [LARGE SCALE GENOMIC DNA]</scope>
    <source>
        <strain evidence="6 7">SDUM040013</strain>
    </source>
</reference>
<dbReference type="Proteomes" id="UP001273505">
    <property type="component" value="Unassembled WGS sequence"/>
</dbReference>
<feature type="domain" description="HTH lysR-type" evidence="5">
    <location>
        <begin position="1"/>
        <end position="58"/>
    </location>
</feature>
<protein>
    <submittedName>
        <fullName evidence="6">LysR family transcriptional regulator</fullName>
    </submittedName>
</protein>
<evidence type="ECO:0000313" key="7">
    <source>
        <dbReference type="Proteomes" id="UP001273505"/>
    </source>
</evidence>
<dbReference type="RefSeq" id="WP_302722531.1">
    <property type="nucleotide sequence ID" value="NZ_JAULRU010000569.1"/>
</dbReference>
<dbReference type="PANTHER" id="PTHR30537:SF5">
    <property type="entry name" value="HTH-TYPE TRANSCRIPTIONAL ACTIVATOR TTDR-RELATED"/>
    <property type="match status" value="1"/>
</dbReference>
<dbReference type="InterPro" id="IPR000847">
    <property type="entry name" value="LysR_HTH_N"/>
</dbReference>
<evidence type="ECO:0000259" key="5">
    <source>
        <dbReference type="PROSITE" id="PS50931"/>
    </source>
</evidence>
<name>A0ABU4RYQ2_9GAMM</name>
<keyword evidence="3" id="KW-0238">DNA-binding</keyword>
<comment type="similarity">
    <text evidence="1">Belongs to the LysR transcriptional regulatory family.</text>
</comment>
<dbReference type="EMBL" id="JAXAFO010000018">
    <property type="protein sequence ID" value="MDX6850003.1"/>
    <property type="molecule type" value="Genomic_DNA"/>
</dbReference>
<evidence type="ECO:0000313" key="6">
    <source>
        <dbReference type="EMBL" id="MDX6850003.1"/>
    </source>
</evidence>
<dbReference type="PROSITE" id="PS50931">
    <property type="entry name" value="HTH_LYSR"/>
    <property type="match status" value="1"/>
</dbReference>
<dbReference type="InterPro" id="IPR005119">
    <property type="entry name" value="LysR_subst-bd"/>
</dbReference>
<dbReference type="Pfam" id="PF00126">
    <property type="entry name" value="HTH_1"/>
    <property type="match status" value="1"/>
</dbReference>
<comment type="caution">
    <text evidence="6">The sequence shown here is derived from an EMBL/GenBank/DDBJ whole genome shotgun (WGS) entry which is preliminary data.</text>
</comment>
<keyword evidence="2" id="KW-0805">Transcription regulation</keyword>
<evidence type="ECO:0000256" key="4">
    <source>
        <dbReference type="ARBA" id="ARBA00023163"/>
    </source>
</evidence>
<dbReference type="Gene3D" id="3.40.190.290">
    <property type="match status" value="1"/>
</dbReference>
<dbReference type="Pfam" id="PF03466">
    <property type="entry name" value="LysR_substrate"/>
    <property type="match status" value="1"/>
</dbReference>
<accession>A0ABU4RYQ2</accession>
<proteinExistence type="inferred from homology"/>
<dbReference type="InterPro" id="IPR036388">
    <property type="entry name" value="WH-like_DNA-bd_sf"/>
</dbReference>
<dbReference type="InterPro" id="IPR036390">
    <property type="entry name" value="WH_DNA-bd_sf"/>
</dbReference>
<evidence type="ECO:0000256" key="2">
    <source>
        <dbReference type="ARBA" id="ARBA00023015"/>
    </source>
</evidence>
<dbReference type="InterPro" id="IPR058163">
    <property type="entry name" value="LysR-type_TF_proteobact-type"/>
</dbReference>
<dbReference type="SUPFAM" id="SSF53850">
    <property type="entry name" value="Periplasmic binding protein-like II"/>
    <property type="match status" value="1"/>
</dbReference>
<dbReference type="CDD" id="cd08422">
    <property type="entry name" value="PBP2_CrgA_like"/>
    <property type="match status" value="1"/>
</dbReference>
<dbReference type="Gene3D" id="1.10.10.10">
    <property type="entry name" value="Winged helix-like DNA-binding domain superfamily/Winged helix DNA-binding domain"/>
    <property type="match status" value="1"/>
</dbReference>
<keyword evidence="7" id="KW-1185">Reference proteome</keyword>
<evidence type="ECO:0000256" key="1">
    <source>
        <dbReference type="ARBA" id="ARBA00009437"/>
    </source>
</evidence>